<name>A0A0R3WN73_HYDTA</name>
<dbReference type="GO" id="GO:0006390">
    <property type="term" value="P:mitochondrial transcription"/>
    <property type="evidence" value="ECO:0007669"/>
    <property type="project" value="TreeGrafter"/>
</dbReference>
<dbReference type="Pfam" id="PF14700">
    <property type="entry name" value="RPOL_N"/>
    <property type="match status" value="1"/>
</dbReference>
<dbReference type="GO" id="GO:0003899">
    <property type="term" value="F:DNA-directed RNA polymerase activity"/>
    <property type="evidence" value="ECO:0007669"/>
    <property type="project" value="InterPro"/>
</dbReference>
<dbReference type="GO" id="GO:0034245">
    <property type="term" value="C:mitochondrial DNA-directed RNA polymerase complex"/>
    <property type="evidence" value="ECO:0007669"/>
    <property type="project" value="TreeGrafter"/>
</dbReference>
<dbReference type="PANTHER" id="PTHR10102:SF0">
    <property type="entry name" value="DNA-DIRECTED RNA POLYMERASE, MITOCHONDRIAL"/>
    <property type="match status" value="1"/>
</dbReference>
<accession>A0A0R3WN73</accession>
<dbReference type="STRING" id="6205.A0A0R3WN73"/>
<dbReference type="Gene3D" id="1.10.1320.10">
    <property type="entry name" value="DNA-directed RNA polymerase, N-terminal domain"/>
    <property type="match status" value="1"/>
</dbReference>
<feature type="domain" description="DNA-directed RNA polymerase N-terminal" evidence="1">
    <location>
        <begin position="284"/>
        <end position="629"/>
    </location>
</feature>
<dbReference type="InterPro" id="IPR037159">
    <property type="entry name" value="RNA_POL_N_sf"/>
</dbReference>
<protein>
    <submittedName>
        <fullName evidence="2">DNA-directed RNA polymerase</fullName>
    </submittedName>
</protein>
<dbReference type="SUPFAM" id="SSF56672">
    <property type="entry name" value="DNA/RNA polymerases"/>
    <property type="match status" value="2"/>
</dbReference>
<dbReference type="InterPro" id="IPR029262">
    <property type="entry name" value="RPOL_N"/>
</dbReference>
<evidence type="ECO:0000259" key="1">
    <source>
        <dbReference type="SMART" id="SM01311"/>
    </source>
</evidence>
<sequence>LEQINSVSEVRLFPSQLRLISKYRSFLSLNFLESREIVPSGAETDHRELSSILGRIYFNNNSFAAYTDACLQTAEKFQMLRSLINRRNESRVEENLVEGSVILSDAVYELICRHFASRDDWPALERTLTWLREDGIPPTFNICMASLECLGGLLHRSINGKPFPKSLSHKLSTENRLIHSYVEEKAIETIALAKNYGINVYEGLLRYPCQKQSLRKILTVLFFVTPDREPSLSFHTTQLATSRTRKTLEITTRVSSVLDKTPLSPTNIFSDVFPNSRAMVEAFKEQLGLEIVGQVPILPVLPIFEEMLKEAPEIAKTSSRSSNQLSSPHSLAELRKSLEAEQNTHWRRQLTEAFEATLQRLKVAHAHGKITAYPFLKILPTKSYVDLMIQAVNTIVTDTALQHVSRSLFLLRLGERVETACVVWRKQNAGILDEMAKSYKIYAEMFSSSTRKVEHFREMWLRALQVNAESSASLDQEWPKWNSHILLTVGHELYRILYDNLTFNINALRSRGASKLQRQEANVLFEVSSDTPGEARYEIRVHPTLLKWYNASDRFTPLTFSPTELPMLCPPLPWVNTNHAGYLVSSNNATRFIRKTNFFPGGDAAVNDDLDFDISTIPLVFDSLNALAACAWKVNKPILDAILRVARGGGDKNLSIPETKSLFPIPPKKFDSTLTREERIAAYRQAHNIRKLHDETRSLWATELYRLSIANHYRDKVFWFPHSMDFRGRVYPCPPHFHHMGELLPDADQLVGLFFCNADRFRVMALRMQICLDIFQGESSTANLTEKGIDTYLDSFSFPKGSDVARGLIVFAKGLPLGERGLRWLKIHLANLTGNVKR</sequence>
<dbReference type="WBParaSite" id="TTAC_0000221101-mRNA-1">
    <property type="protein sequence ID" value="TTAC_0000221101-mRNA-1"/>
    <property type="gene ID" value="TTAC_0000221101"/>
</dbReference>
<dbReference type="AlphaFoldDB" id="A0A0R3WN73"/>
<dbReference type="GO" id="GO:0003677">
    <property type="term" value="F:DNA binding"/>
    <property type="evidence" value="ECO:0007669"/>
    <property type="project" value="InterPro"/>
</dbReference>
<reference evidence="2" key="1">
    <citation type="submission" date="2017-02" db="UniProtKB">
        <authorList>
            <consortium name="WormBaseParasite"/>
        </authorList>
    </citation>
    <scope>IDENTIFICATION</scope>
</reference>
<dbReference type="PANTHER" id="PTHR10102">
    <property type="entry name" value="DNA-DIRECTED RNA POLYMERASE, MITOCHONDRIAL"/>
    <property type="match status" value="1"/>
</dbReference>
<evidence type="ECO:0000313" key="2">
    <source>
        <dbReference type="WBParaSite" id="TTAC_0000221101-mRNA-1"/>
    </source>
</evidence>
<dbReference type="InterPro" id="IPR043502">
    <property type="entry name" value="DNA/RNA_pol_sf"/>
</dbReference>
<dbReference type="InterPro" id="IPR002092">
    <property type="entry name" value="DNA-dir_Rpol_phage-type"/>
</dbReference>
<organism evidence="2">
    <name type="scientific">Hydatigena taeniaeformis</name>
    <name type="common">Feline tapeworm</name>
    <name type="synonym">Taenia taeniaeformis</name>
    <dbReference type="NCBI Taxonomy" id="6205"/>
    <lineage>
        <taxon>Eukaryota</taxon>
        <taxon>Metazoa</taxon>
        <taxon>Spiralia</taxon>
        <taxon>Lophotrochozoa</taxon>
        <taxon>Platyhelminthes</taxon>
        <taxon>Cestoda</taxon>
        <taxon>Eucestoda</taxon>
        <taxon>Cyclophyllidea</taxon>
        <taxon>Taeniidae</taxon>
        <taxon>Hydatigera</taxon>
    </lineage>
</organism>
<dbReference type="SMART" id="SM01311">
    <property type="entry name" value="RPOL_N"/>
    <property type="match status" value="1"/>
</dbReference>
<proteinExistence type="predicted"/>